<organism evidence="1 2">
    <name type="scientific">Thelohanellus kitauei</name>
    <name type="common">Myxosporean</name>
    <dbReference type="NCBI Taxonomy" id="669202"/>
    <lineage>
        <taxon>Eukaryota</taxon>
        <taxon>Metazoa</taxon>
        <taxon>Cnidaria</taxon>
        <taxon>Myxozoa</taxon>
        <taxon>Myxosporea</taxon>
        <taxon>Bivalvulida</taxon>
        <taxon>Platysporina</taxon>
        <taxon>Myxobolidae</taxon>
        <taxon>Thelohanellus</taxon>
    </lineage>
</organism>
<name>A0A0C2JM67_THEKT</name>
<dbReference type="EMBL" id="JWZT01002056">
    <property type="protein sequence ID" value="KII70473.1"/>
    <property type="molecule type" value="Genomic_DNA"/>
</dbReference>
<proteinExistence type="predicted"/>
<accession>A0A0C2JM67</accession>
<comment type="caution">
    <text evidence="1">The sequence shown here is derived from an EMBL/GenBank/DDBJ whole genome shotgun (WGS) entry which is preliminary data.</text>
</comment>
<reference evidence="1 2" key="1">
    <citation type="journal article" date="2014" name="Genome Biol. Evol.">
        <title>The genome of the myxosporean Thelohanellus kitauei shows adaptations to nutrient acquisition within its fish host.</title>
        <authorList>
            <person name="Yang Y."/>
            <person name="Xiong J."/>
            <person name="Zhou Z."/>
            <person name="Huo F."/>
            <person name="Miao W."/>
            <person name="Ran C."/>
            <person name="Liu Y."/>
            <person name="Zhang J."/>
            <person name="Feng J."/>
            <person name="Wang M."/>
            <person name="Wang M."/>
            <person name="Wang L."/>
            <person name="Yao B."/>
        </authorList>
    </citation>
    <scope>NUCLEOTIDE SEQUENCE [LARGE SCALE GENOMIC DNA]</scope>
    <source>
        <strain evidence="1">Wuqing</strain>
    </source>
</reference>
<dbReference type="Proteomes" id="UP000031668">
    <property type="component" value="Unassembled WGS sequence"/>
</dbReference>
<keyword evidence="2" id="KW-1185">Reference proteome</keyword>
<evidence type="ECO:0000313" key="1">
    <source>
        <dbReference type="EMBL" id="KII70473.1"/>
    </source>
</evidence>
<sequence length="188" mass="21691">MTMSENLKVQMKKICEGLFPENVSNVAAMCWNYTQTVVDACILTDDPNVQYCTGYVHALREIIITHKLLQVDISDTDTIFWLNEANKSILQFLKLAYLTMKSVPDLFVTYFMGQEYLKSIDKCLKYLTGHLWQDNSNLIEAYRLHIQMIKLQKLSDDEPKSGQVANSEIVQSIDEHFSPIFNDKALLR</sequence>
<gene>
    <name evidence="1" type="ORF">RF11_08324</name>
</gene>
<evidence type="ECO:0000313" key="2">
    <source>
        <dbReference type="Proteomes" id="UP000031668"/>
    </source>
</evidence>
<dbReference type="AlphaFoldDB" id="A0A0C2JM67"/>
<protein>
    <submittedName>
        <fullName evidence="1">Uncharacterized protein</fullName>
    </submittedName>
</protein>